<dbReference type="SMART" id="SM00355">
    <property type="entry name" value="ZnF_C2H2"/>
    <property type="match status" value="4"/>
</dbReference>
<feature type="compositionally biased region" description="Acidic residues" evidence="2">
    <location>
        <begin position="209"/>
        <end position="227"/>
    </location>
</feature>
<feature type="domain" description="C2H2-type" evidence="3">
    <location>
        <begin position="363"/>
        <end position="390"/>
    </location>
</feature>
<proteinExistence type="predicted"/>
<evidence type="ECO:0000256" key="2">
    <source>
        <dbReference type="SAM" id="MobiDB-lite"/>
    </source>
</evidence>
<feature type="compositionally biased region" description="Polar residues" evidence="2">
    <location>
        <begin position="252"/>
        <end position="261"/>
    </location>
</feature>
<protein>
    <recommendedName>
        <fullName evidence="3">C2H2-type domain-containing protein</fullName>
    </recommendedName>
</protein>
<evidence type="ECO:0000259" key="3">
    <source>
        <dbReference type="PROSITE" id="PS50157"/>
    </source>
</evidence>
<feature type="compositionally biased region" description="Polar residues" evidence="2">
    <location>
        <begin position="474"/>
        <end position="489"/>
    </location>
</feature>
<dbReference type="PANTHER" id="PTHR47591">
    <property type="entry name" value="ZINC FINGER PROTEIN ZAT2-RELATED"/>
    <property type="match status" value="1"/>
</dbReference>
<feature type="region of interest" description="Disordered" evidence="2">
    <location>
        <begin position="1"/>
        <end position="20"/>
    </location>
</feature>
<evidence type="ECO:0000313" key="5">
    <source>
        <dbReference type="Proteomes" id="UP000827721"/>
    </source>
</evidence>
<dbReference type="SUPFAM" id="SSF57667">
    <property type="entry name" value="beta-beta-alpha zinc fingers"/>
    <property type="match status" value="2"/>
</dbReference>
<dbReference type="Proteomes" id="UP000827721">
    <property type="component" value="Unassembled WGS sequence"/>
</dbReference>
<reference evidence="4 5" key="1">
    <citation type="submission" date="2021-02" db="EMBL/GenBank/DDBJ databases">
        <title>Plant Genome Project.</title>
        <authorList>
            <person name="Zhang R.-G."/>
        </authorList>
    </citation>
    <scope>NUCLEOTIDE SEQUENCE [LARGE SCALE GENOMIC DNA]</scope>
    <source>
        <tissue evidence="4">Leaves</tissue>
    </source>
</reference>
<feature type="region of interest" description="Disordered" evidence="2">
    <location>
        <begin position="519"/>
        <end position="546"/>
    </location>
</feature>
<keyword evidence="1" id="KW-0479">Metal-binding</keyword>
<keyword evidence="1" id="KW-0863">Zinc-finger</keyword>
<feature type="compositionally biased region" description="Polar residues" evidence="2">
    <location>
        <begin position="384"/>
        <end position="402"/>
    </location>
</feature>
<name>A0ABQ8IET1_9ROSI</name>
<dbReference type="Pfam" id="PF13912">
    <property type="entry name" value="zf-C2H2_6"/>
    <property type="match status" value="4"/>
</dbReference>
<sequence length="546" mass="59041">MAQHQEETQLGSIAGVPGHEDMATDELNKVENRHVFDGFSSSLKLNISNNNSGVVVKREEGVGVGGGGGLRTCSECGKQFSSGKALGGHKRACLQSKNNRLKLKPTIKIEVAVELGGGDSKNYLGGGGGGSVKTSNVDKAGGGDGNCRCCVCDQSFVTLKSLYGHMRKHPERHWRGIHPPQQQPPNHRHHHLSASSTISNDHNDRDNDNDNGDGDDVDVDVNDDDNDERAVAVDLVESLKGWSVKDKRGRKSSTSGDTAHPSNSVSSEEEEEADPVDKEAASNLFFLAQTLQNYESSGQSKKRNFDQVDRPSSGYGVLKIKERRPEADHDQESEMEMEMDILRKMKQQKKRKLTELESNTYRFHCPICNKGFDKHQALGGHVASHNNKSKNLVNSMKESSASVEEERPVISAAAAAAESDQEDSGEDDRSSRVNGELGDQQHQCNICSKNFPTGQALGGHKRCHWNGPNFPEAFSSSSQVTTSTGEVSQTPPPRGLLGGLDVDLNDTPQEFYQFYGFPEPAEEAGAGTEAGAGAETGAASKDNSVR</sequence>
<dbReference type="InterPro" id="IPR036236">
    <property type="entry name" value="Znf_C2H2_sf"/>
</dbReference>
<keyword evidence="1" id="KW-0862">Zinc</keyword>
<dbReference type="EMBL" id="JAFEMO010000003">
    <property type="protein sequence ID" value="KAH7574737.1"/>
    <property type="molecule type" value="Genomic_DNA"/>
</dbReference>
<keyword evidence="5" id="KW-1185">Reference proteome</keyword>
<dbReference type="PROSITE" id="PS50157">
    <property type="entry name" value="ZINC_FINGER_C2H2_2"/>
    <property type="match status" value="3"/>
</dbReference>
<organism evidence="4 5">
    <name type="scientific">Xanthoceras sorbifolium</name>
    <dbReference type="NCBI Taxonomy" id="99658"/>
    <lineage>
        <taxon>Eukaryota</taxon>
        <taxon>Viridiplantae</taxon>
        <taxon>Streptophyta</taxon>
        <taxon>Embryophyta</taxon>
        <taxon>Tracheophyta</taxon>
        <taxon>Spermatophyta</taxon>
        <taxon>Magnoliopsida</taxon>
        <taxon>eudicotyledons</taxon>
        <taxon>Gunneridae</taxon>
        <taxon>Pentapetalae</taxon>
        <taxon>rosids</taxon>
        <taxon>malvids</taxon>
        <taxon>Sapindales</taxon>
        <taxon>Sapindaceae</taxon>
        <taxon>Xanthoceroideae</taxon>
        <taxon>Xanthoceras</taxon>
    </lineage>
</organism>
<evidence type="ECO:0000256" key="1">
    <source>
        <dbReference type="PROSITE-ProRule" id="PRU00042"/>
    </source>
</evidence>
<dbReference type="InterPro" id="IPR013087">
    <property type="entry name" value="Znf_C2H2_type"/>
</dbReference>
<dbReference type="Gene3D" id="3.30.160.60">
    <property type="entry name" value="Classic Zinc Finger"/>
    <property type="match status" value="2"/>
</dbReference>
<feature type="region of interest" description="Disordered" evidence="2">
    <location>
        <begin position="296"/>
        <end position="334"/>
    </location>
</feature>
<feature type="compositionally biased region" description="Basic and acidic residues" evidence="2">
    <location>
        <begin position="319"/>
        <end position="332"/>
    </location>
</feature>
<feature type="region of interest" description="Disordered" evidence="2">
    <location>
        <begin position="244"/>
        <end position="277"/>
    </location>
</feature>
<feature type="region of interest" description="Disordered" evidence="2">
    <location>
        <begin position="468"/>
        <end position="503"/>
    </location>
</feature>
<dbReference type="PANTHER" id="PTHR47591:SF1">
    <property type="entry name" value="ZINC FINGER PROTEIN ZAT2-RELATED"/>
    <property type="match status" value="1"/>
</dbReference>
<comment type="caution">
    <text evidence="4">The sequence shown here is derived from an EMBL/GenBank/DDBJ whole genome shotgun (WGS) entry which is preliminary data.</text>
</comment>
<dbReference type="PROSITE" id="PS00028">
    <property type="entry name" value="ZINC_FINGER_C2H2_1"/>
    <property type="match status" value="3"/>
</dbReference>
<accession>A0ABQ8IET1</accession>
<feature type="domain" description="C2H2-type" evidence="3">
    <location>
        <begin position="71"/>
        <end position="100"/>
    </location>
</feature>
<feature type="domain" description="C2H2-type" evidence="3">
    <location>
        <begin position="442"/>
        <end position="464"/>
    </location>
</feature>
<feature type="compositionally biased region" description="Low complexity" evidence="2">
    <location>
        <begin position="523"/>
        <end position="539"/>
    </location>
</feature>
<feature type="region of interest" description="Disordered" evidence="2">
    <location>
        <begin position="381"/>
        <end position="439"/>
    </location>
</feature>
<gene>
    <name evidence="4" type="ORF">JRO89_XS03G0337600</name>
</gene>
<feature type="region of interest" description="Disordered" evidence="2">
    <location>
        <begin position="172"/>
        <end position="228"/>
    </location>
</feature>
<evidence type="ECO:0000313" key="4">
    <source>
        <dbReference type="EMBL" id="KAH7574737.1"/>
    </source>
</evidence>